<name>A0A0J5IM72_9GAMM</name>
<keyword evidence="2" id="KW-1185">Reference proteome</keyword>
<dbReference type="EMBL" id="LFCV01000109">
    <property type="protein sequence ID" value="KMJ44265.1"/>
    <property type="molecule type" value="Genomic_DNA"/>
</dbReference>
<dbReference type="InterPro" id="IPR022597">
    <property type="entry name" value="GhoS"/>
</dbReference>
<reference evidence="1 2" key="1">
    <citation type="submission" date="2015-06" db="EMBL/GenBank/DDBJ databases">
        <title>Draft Whole-Genome Sequence of the Entomopathogenic Bacterium Xenorhabdus khoisanae.</title>
        <authorList>
            <person name="Naidoo S."/>
            <person name="Featherston J."/>
            <person name="Gray V.M."/>
        </authorList>
    </citation>
    <scope>NUCLEOTIDE SEQUENCE [LARGE SCALE GENOMIC DNA]</scope>
    <source>
        <strain evidence="1 2">MCB</strain>
    </source>
</reference>
<proteinExistence type="predicted"/>
<gene>
    <name evidence="1" type="ORF">AB204_15220</name>
</gene>
<dbReference type="RefSeq" id="WP_047964217.1">
    <property type="nucleotide sequence ID" value="NZ_CAWMBG010000109.1"/>
</dbReference>
<dbReference type="AlphaFoldDB" id="A0A0J5IM72"/>
<protein>
    <recommendedName>
        <fullName evidence="3">DUF2622 domain-containing protein</fullName>
    </recommendedName>
</protein>
<accession>A0A0J5IM72</accession>
<comment type="caution">
    <text evidence="1">The sequence shown here is derived from an EMBL/GenBank/DDBJ whole genome shotgun (WGS) entry which is preliminary data.</text>
</comment>
<evidence type="ECO:0000313" key="2">
    <source>
        <dbReference type="Proteomes" id="UP000036277"/>
    </source>
</evidence>
<dbReference type="Proteomes" id="UP000036277">
    <property type="component" value="Unassembled WGS sequence"/>
</dbReference>
<organism evidence="1 2">
    <name type="scientific">Xenorhabdus khoisanae</name>
    <dbReference type="NCBI Taxonomy" id="880157"/>
    <lineage>
        <taxon>Bacteria</taxon>
        <taxon>Pseudomonadati</taxon>
        <taxon>Pseudomonadota</taxon>
        <taxon>Gammaproteobacteria</taxon>
        <taxon>Enterobacterales</taxon>
        <taxon>Morganellaceae</taxon>
        <taxon>Xenorhabdus</taxon>
    </lineage>
</organism>
<evidence type="ECO:0008006" key="3">
    <source>
        <dbReference type="Google" id="ProtNLM"/>
    </source>
</evidence>
<dbReference type="PATRIC" id="fig|880157.4.peg.3248"/>
<dbReference type="Gene3D" id="3.30.70.2360">
    <property type="match status" value="1"/>
</dbReference>
<evidence type="ECO:0000313" key="1">
    <source>
        <dbReference type="EMBL" id="KMJ44265.1"/>
    </source>
</evidence>
<dbReference type="GO" id="GO:0004521">
    <property type="term" value="F:RNA endonuclease activity"/>
    <property type="evidence" value="ECO:0007669"/>
    <property type="project" value="InterPro"/>
</dbReference>
<sequence length="102" mass="11160">MATYLVRVELFGAGSREHNSLHELMGLIDFRRTITYANGEVMALPTGTYVGSSLNSASEIREKVRKLANPLSSKAVSVFVCQYSEWSAYLYSASVSALSSES</sequence>
<dbReference type="Pfam" id="PF11080">
    <property type="entry name" value="GhoS"/>
    <property type="match status" value="1"/>
</dbReference>
<dbReference type="InterPro" id="IPR038241">
    <property type="entry name" value="GhoS_sf"/>
</dbReference>
<dbReference type="OrthoDB" id="330204at2"/>